<dbReference type="AlphaFoldDB" id="Q1Z6T6"/>
<sequence length="468" mass="51954">MFFKKEPPSELIIENNPVKVKAEIKADTEVKEQESRPQQHSISKSDRRIKKNLLEELFNSLDLSLIETLDREQAKEQIFDAASTLLLDQNVPLNADGRIRIINEIIDEILGLGPLEPLLKDPTISDILVNGHDSIYIERKGKLEATEAQFRDDAHLLNVIDRIVSLVGRRIDESSPMVDARLKDGSRVNAIIPPLAIDGPSLSIRRFAVEKLNIEQLLDYGSLNKPMADLLQAIVKGRLNILISGGTGSGKTTTLNICSSFIPSNERIITIEDSAELQLQQPHVVRLETRPPNIEGSGAITQRELVINSLRMRPDRIVVGEVRGGEAVDMLAAMNTGHDGSMTTIHANTPRDALGRIENMFAMAGWNMPIKNVRAQIASAVHIVVQLRRMEDGKRRITSIVELNGMEGDVVTMTELFCFKRMGIDKQGNVLGNYQATGNVPSFVEAFKHMGINLPYSHFTPDSSLRGQ</sequence>
<dbReference type="SUPFAM" id="SSF52540">
    <property type="entry name" value="P-loop containing nucleoside triphosphate hydrolases"/>
    <property type="match status" value="1"/>
</dbReference>
<gene>
    <name evidence="3" type="ORF">P3TCK_06527</name>
</gene>
<dbReference type="RefSeq" id="WP_006229319.1">
    <property type="nucleotide sequence ID" value="NZ_CH724134.1"/>
</dbReference>
<dbReference type="CDD" id="cd01130">
    <property type="entry name" value="VirB11-like_ATPase"/>
    <property type="match status" value="1"/>
</dbReference>
<name>Q1Z6T6_9GAMM</name>
<dbReference type="PANTHER" id="PTHR30486:SF15">
    <property type="entry name" value="TYPE II_IV SECRETION SYSTEM ATPASE"/>
    <property type="match status" value="1"/>
</dbReference>
<evidence type="ECO:0000259" key="2">
    <source>
        <dbReference type="Pfam" id="PF00437"/>
    </source>
</evidence>
<dbReference type="InterPro" id="IPR050921">
    <property type="entry name" value="T4SS_GSP_E_ATPase"/>
</dbReference>
<dbReference type="OrthoDB" id="9810761at2"/>
<comment type="similarity">
    <text evidence="1">Belongs to the GSP E family.</text>
</comment>
<comment type="caution">
    <text evidence="3">The sequence shown here is derived from an EMBL/GenBank/DDBJ whole genome shotgun (WGS) entry which is preliminary data.</text>
</comment>
<dbReference type="EMBL" id="AAPH01000005">
    <property type="protein sequence ID" value="EAS44367.1"/>
    <property type="molecule type" value="Genomic_DNA"/>
</dbReference>
<dbReference type="Gene3D" id="3.40.50.300">
    <property type="entry name" value="P-loop containing nucleotide triphosphate hydrolases"/>
    <property type="match status" value="1"/>
</dbReference>
<dbReference type="Gene3D" id="3.30.450.380">
    <property type="match status" value="1"/>
</dbReference>
<evidence type="ECO:0000256" key="1">
    <source>
        <dbReference type="ARBA" id="ARBA00006611"/>
    </source>
</evidence>
<organism evidence="3">
    <name type="scientific">Photobacterium profundum 3TCK</name>
    <dbReference type="NCBI Taxonomy" id="314280"/>
    <lineage>
        <taxon>Bacteria</taxon>
        <taxon>Pseudomonadati</taxon>
        <taxon>Pseudomonadota</taxon>
        <taxon>Gammaproteobacteria</taxon>
        <taxon>Vibrionales</taxon>
        <taxon>Vibrionaceae</taxon>
        <taxon>Photobacterium</taxon>
    </lineage>
</organism>
<dbReference type="HOGENOM" id="CLU_005379_4_1_6"/>
<protein>
    <submittedName>
        <fullName evidence="3">Putative pilus assembly protein</fullName>
    </submittedName>
</protein>
<dbReference type="InterPro" id="IPR001482">
    <property type="entry name" value="T2SS/T4SS_dom"/>
</dbReference>
<proteinExistence type="inferred from homology"/>
<dbReference type="InterPro" id="IPR027417">
    <property type="entry name" value="P-loop_NTPase"/>
</dbReference>
<evidence type="ECO:0000313" key="3">
    <source>
        <dbReference type="EMBL" id="EAS44367.1"/>
    </source>
</evidence>
<feature type="domain" description="Bacterial type II secretion system protein E" evidence="2">
    <location>
        <begin position="111"/>
        <end position="389"/>
    </location>
</feature>
<dbReference type="GO" id="GO:0016887">
    <property type="term" value="F:ATP hydrolysis activity"/>
    <property type="evidence" value="ECO:0007669"/>
    <property type="project" value="InterPro"/>
</dbReference>
<dbReference type="Proteomes" id="UP000003789">
    <property type="component" value="Unassembled WGS sequence"/>
</dbReference>
<reference evidence="3" key="1">
    <citation type="submission" date="2006-03" db="EMBL/GenBank/DDBJ databases">
        <authorList>
            <person name="Bartlett D.H."/>
            <person name="Valle G."/>
            <person name="Lauro F.M."/>
            <person name="Vezzi A."/>
            <person name="Simonato F."/>
            <person name="Eloe E."/>
            <person name="Vitulo N."/>
            <person name="Stratton T.K."/>
            <person name="D'angelo M."/>
            <person name="Ferriera S."/>
            <person name="Johnson J."/>
            <person name="Kravitz S."/>
            <person name="Beeson K."/>
            <person name="Sutton G."/>
            <person name="Rogers Y."/>
            <person name="Friedman R."/>
            <person name="Frazier M."/>
            <person name="Venter J.C."/>
        </authorList>
    </citation>
    <scope>NUCLEOTIDE SEQUENCE [LARGE SCALE GENOMIC DNA]</scope>
    <source>
        <strain evidence="3">3TCK</strain>
    </source>
</reference>
<accession>Q1Z6T6</accession>
<dbReference type="Pfam" id="PF00437">
    <property type="entry name" value="T2SSE"/>
    <property type="match status" value="1"/>
</dbReference>
<dbReference type="PANTHER" id="PTHR30486">
    <property type="entry name" value="TWITCHING MOTILITY PROTEIN PILT"/>
    <property type="match status" value="1"/>
</dbReference>